<dbReference type="RefSeq" id="WP_118324285.1">
    <property type="nucleotide sequence ID" value="NZ_QRYQ01000001.1"/>
</dbReference>
<name>A0A395WC16_9FIRM</name>
<evidence type="ECO:0000313" key="2">
    <source>
        <dbReference type="Proteomes" id="UP000265489"/>
    </source>
</evidence>
<dbReference type="AlphaFoldDB" id="A0A395WC16"/>
<sequence length="97" mass="11158">MEIKRDHIFINQGDTIYTDILIKYKNGQVFVPGKDDSLEFIIYKDGKEYIRIPIDESLKVICQTDNLSVGVYNWMVHIDVNGIKETPLKGILQVKGD</sequence>
<proteinExistence type="predicted"/>
<evidence type="ECO:0000313" key="1">
    <source>
        <dbReference type="EMBL" id="RGU94055.1"/>
    </source>
</evidence>
<accession>A0A395WC16</accession>
<organism evidence="1 2">
    <name type="scientific">Holdemanella biformis</name>
    <dbReference type="NCBI Taxonomy" id="1735"/>
    <lineage>
        <taxon>Bacteria</taxon>
        <taxon>Bacillati</taxon>
        <taxon>Bacillota</taxon>
        <taxon>Erysipelotrichia</taxon>
        <taxon>Erysipelotrichales</taxon>
        <taxon>Erysipelotrichaceae</taxon>
        <taxon>Holdemanella</taxon>
    </lineage>
</organism>
<protein>
    <submittedName>
        <fullName evidence="1">Uncharacterized protein</fullName>
    </submittedName>
</protein>
<comment type="caution">
    <text evidence="1">The sequence shown here is derived from an EMBL/GenBank/DDBJ whole genome shotgun (WGS) entry which is preliminary data.</text>
</comment>
<dbReference type="Proteomes" id="UP000265489">
    <property type="component" value="Unassembled WGS sequence"/>
</dbReference>
<gene>
    <name evidence="1" type="ORF">DWW32_00640</name>
</gene>
<reference evidence="1 2" key="1">
    <citation type="submission" date="2018-08" db="EMBL/GenBank/DDBJ databases">
        <title>A genome reference for cultivated species of the human gut microbiota.</title>
        <authorList>
            <person name="Zou Y."/>
            <person name="Xue W."/>
            <person name="Luo G."/>
        </authorList>
    </citation>
    <scope>NUCLEOTIDE SEQUENCE [LARGE SCALE GENOMIC DNA]</scope>
    <source>
        <strain evidence="1 2">AF15-20</strain>
    </source>
</reference>
<dbReference type="EMBL" id="QRYQ01000001">
    <property type="protein sequence ID" value="RGU94055.1"/>
    <property type="molecule type" value="Genomic_DNA"/>
</dbReference>